<protein>
    <submittedName>
        <fullName evidence="3">M23 family metallopeptidase</fullName>
    </submittedName>
</protein>
<dbReference type="EMBL" id="CP089983">
    <property type="protein sequence ID" value="WXB04795.1"/>
    <property type="molecule type" value="Genomic_DNA"/>
</dbReference>
<accession>A0ABZ2L382</accession>
<evidence type="ECO:0000259" key="2">
    <source>
        <dbReference type="Pfam" id="PF01551"/>
    </source>
</evidence>
<evidence type="ECO:0000256" key="1">
    <source>
        <dbReference type="SAM" id="SignalP"/>
    </source>
</evidence>
<proteinExistence type="predicted"/>
<gene>
    <name evidence="3" type="ORF">LVJ94_48860</name>
</gene>
<feature type="signal peptide" evidence="1">
    <location>
        <begin position="1"/>
        <end position="21"/>
    </location>
</feature>
<dbReference type="RefSeq" id="WP_394834439.1">
    <property type="nucleotide sequence ID" value="NZ_CP089929.1"/>
</dbReference>
<reference evidence="3" key="1">
    <citation type="submission" date="2021-12" db="EMBL/GenBank/DDBJ databases">
        <title>Discovery of the Pendulisporaceae a myxobacterial family with distinct sporulation behavior and unique specialized metabolism.</title>
        <authorList>
            <person name="Garcia R."/>
            <person name="Popoff A."/>
            <person name="Bader C.D."/>
            <person name="Loehr J."/>
            <person name="Walesch S."/>
            <person name="Walt C."/>
            <person name="Boldt J."/>
            <person name="Bunk B."/>
            <person name="Haeckl F.J.F.P.J."/>
            <person name="Gunesch A.P."/>
            <person name="Birkelbach J."/>
            <person name="Nuebel U."/>
            <person name="Pietschmann T."/>
            <person name="Bach T."/>
            <person name="Mueller R."/>
        </authorList>
    </citation>
    <scope>NUCLEOTIDE SEQUENCE</scope>
    <source>
        <strain evidence="3">MSr11367</strain>
    </source>
</reference>
<dbReference type="Pfam" id="PF01551">
    <property type="entry name" value="Peptidase_M23"/>
    <property type="match status" value="1"/>
</dbReference>
<dbReference type="Gene3D" id="2.70.70.10">
    <property type="entry name" value="Glucose Permease (Domain IIA)"/>
    <property type="match status" value="1"/>
</dbReference>
<feature type="chain" id="PRO_5045231104" evidence="1">
    <location>
        <begin position="22"/>
        <end position="298"/>
    </location>
</feature>
<dbReference type="CDD" id="cd12797">
    <property type="entry name" value="M23_peptidase"/>
    <property type="match status" value="1"/>
</dbReference>
<keyword evidence="4" id="KW-1185">Reference proteome</keyword>
<keyword evidence="1" id="KW-0732">Signal</keyword>
<dbReference type="PANTHER" id="PTHR21666:SF270">
    <property type="entry name" value="MUREIN HYDROLASE ACTIVATOR ENVC"/>
    <property type="match status" value="1"/>
</dbReference>
<dbReference type="InterPro" id="IPR011055">
    <property type="entry name" value="Dup_hybrid_motif"/>
</dbReference>
<evidence type="ECO:0000313" key="4">
    <source>
        <dbReference type="Proteomes" id="UP001374803"/>
    </source>
</evidence>
<dbReference type="PANTHER" id="PTHR21666">
    <property type="entry name" value="PEPTIDASE-RELATED"/>
    <property type="match status" value="1"/>
</dbReference>
<dbReference type="InterPro" id="IPR016047">
    <property type="entry name" value="M23ase_b-sheet_dom"/>
</dbReference>
<name>A0ABZ2L382_9BACT</name>
<evidence type="ECO:0000313" key="3">
    <source>
        <dbReference type="EMBL" id="WXB04795.1"/>
    </source>
</evidence>
<feature type="domain" description="M23ase beta-sheet core" evidence="2">
    <location>
        <begin position="89"/>
        <end position="167"/>
    </location>
</feature>
<dbReference type="InterPro" id="IPR050570">
    <property type="entry name" value="Cell_wall_metabolism_enzyme"/>
</dbReference>
<dbReference type="SUPFAM" id="SSF51261">
    <property type="entry name" value="Duplicated hybrid motif"/>
    <property type="match status" value="1"/>
</dbReference>
<sequence length="298" mass="31816">MKSIRVAVLALPLFIGLFAFADAAAAAKPAKPAGASRAVKSGKSGKSAKLAFAPNFKAPFPCGQQWTYSHHDGEVRRALDFIRTDGGSTGGTPNLASAAGTVHNLYQEGGAGNYVQIDHGDGWTTFYFHLSSFSVGDGSYVEQGQEIGITGSTGASSGPHIHYEQLYFGDGQDIQINGGGLGYPGEYYQEYITSDNGCGGTGGKSYVDTFDNATGYNDANMSDAQGTLFKGTNYVYCKVYGAEVRSGDSFNHWWLRTDLDETFPGKNGRNAYVSAYYLSRWGNDEAKDNNGNVIPDCP</sequence>
<dbReference type="Proteomes" id="UP001374803">
    <property type="component" value="Chromosome"/>
</dbReference>
<organism evidence="3 4">
    <name type="scientific">Pendulispora rubella</name>
    <dbReference type="NCBI Taxonomy" id="2741070"/>
    <lineage>
        <taxon>Bacteria</taxon>
        <taxon>Pseudomonadati</taxon>
        <taxon>Myxococcota</taxon>
        <taxon>Myxococcia</taxon>
        <taxon>Myxococcales</taxon>
        <taxon>Sorangiineae</taxon>
        <taxon>Pendulisporaceae</taxon>
        <taxon>Pendulispora</taxon>
    </lineage>
</organism>